<feature type="compositionally biased region" description="Low complexity" evidence="2">
    <location>
        <begin position="851"/>
        <end position="862"/>
    </location>
</feature>
<reference evidence="4" key="1">
    <citation type="submission" date="2021-01" db="EMBL/GenBank/DDBJ databases">
        <authorList>
            <person name="Corre E."/>
            <person name="Pelletier E."/>
            <person name="Niang G."/>
            <person name="Scheremetjew M."/>
            <person name="Finn R."/>
            <person name="Kale V."/>
            <person name="Holt S."/>
            <person name="Cochrane G."/>
            <person name="Meng A."/>
            <person name="Brown T."/>
            <person name="Cohen L."/>
        </authorList>
    </citation>
    <scope>NUCLEOTIDE SEQUENCE</scope>
    <source>
        <strain evidence="4">379</strain>
    </source>
</reference>
<gene>
    <name evidence="4" type="ORF">EHUX00137_LOCUS28250</name>
</gene>
<keyword evidence="1" id="KW-0597">Phosphoprotein</keyword>
<dbReference type="InterPro" id="IPR036890">
    <property type="entry name" value="HATPase_C_sf"/>
</dbReference>
<dbReference type="Gene3D" id="3.30.450.20">
    <property type="entry name" value="PAS domain"/>
    <property type="match status" value="1"/>
</dbReference>
<evidence type="ECO:0000313" key="4">
    <source>
        <dbReference type="EMBL" id="CAE0567204.1"/>
    </source>
</evidence>
<feature type="region of interest" description="Disordered" evidence="2">
    <location>
        <begin position="831"/>
        <end position="866"/>
    </location>
</feature>
<dbReference type="SUPFAM" id="SSF52172">
    <property type="entry name" value="CheY-like"/>
    <property type="match status" value="1"/>
</dbReference>
<name>A0A7S3SWK3_EMIHU</name>
<dbReference type="Gene3D" id="3.40.50.2300">
    <property type="match status" value="1"/>
</dbReference>
<dbReference type="Gene3D" id="3.30.565.10">
    <property type="entry name" value="Histidine kinase-like ATPase, C-terminal domain"/>
    <property type="match status" value="1"/>
</dbReference>
<dbReference type="InterPro" id="IPR011006">
    <property type="entry name" value="CheY-like_superfamily"/>
</dbReference>
<evidence type="ECO:0000256" key="1">
    <source>
        <dbReference type="PROSITE-ProRule" id="PRU00169"/>
    </source>
</evidence>
<dbReference type="InterPro" id="IPR035965">
    <property type="entry name" value="PAS-like_dom_sf"/>
</dbReference>
<organism evidence="4">
    <name type="scientific">Emiliania huxleyi</name>
    <name type="common">Coccolithophore</name>
    <name type="synonym">Pontosphaera huxleyi</name>
    <dbReference type="NCBI Taxonomy" id="2903"/>
    <lineage>
        <taxon>Eukaryota</taxon>
        <taxon>Haptista</taxon>
        <taxon>Haptophyta</taxon>
        <taxon>Prymnesiophyceae</taxon>
        <taxon>Isochrysidales</taxon>
        <taxon>Noelaerhabdaceae</taxon>
        <taxon>Emiliania</taxon>
    </lineage>
</organism>
<protein>
    <recommendedName>
        <fullName evidence="3">Response regulatory domain-containing protein</fullName>
    </recommendedName>
</protein>
<accession>A0A7S3SWK3</accession>
<evidence type="ECO:0000256" key="2">
    <source>
        <dbReference type="SAM" id="MobiDB-lite"/>
    </source>
</evidence>
<dbReference type="SUPFAM" id="SSF47226">
    <property type="entry name" value="Histidine-containing phosphotransfer domain, HPT domain"/>
    <property type="match status" value="1"/>
</dbReference>
<dbReference type="InterPro" id="IPR001789">
    <property type="entry name" value="Sig_transdc_resp-reg_receiver"/>
</dbReference>
<dbReference type="EMBL" id="HBIR01036195">
    <property type="protein sequence ID" value="CAE0567204.1"/>
    <property type="molecule type" value="Transcribed_RNA"/>
</dbReference>
<dbReference type="GO" id="GO:0000160">
    <property type="term" value="P:phosphorelay signal transduction system"/>
    <property type="evidence" value="ECO:0007669"/>
    <property type="project" value="InterPro"/>
</dbReference>
<dbReference type="SUPFAM" id="SSF55874">
    <property type="entry name" value="ATPase domain of HSP90 chaperone/DNA topoisomerase II/histidine kinase"/>
    <property type="match status" value="1"/>
</dbReference>
<dbReference type="PROSITE" id="PS50110">
    <property type="entry name" value="RESPONSE_REGULATORY"/>
    <property type="match status" value="1"/>
</dbReference>
<sequence length="1304" mass="142436">MPPPSSASHGLPSEILEMLGRVQDQAMIFSFTVDENNENARFPYASPGAQAVCGVSAEEVMSDAMELVGRIHDDDQRSYFSSVEESWKQLSEWNFTWRSRFPGYPNNYKWLKASSMPKRLPNGHTIWYGAVYDADAETRLGDSEKRQTESAASNRLLQSENDSISNKYAHAFDLLNDVVFAVRATSWEAADWRVYESSKSFGEYFQLGGEKRFLDTVDDGAVLRELLAAARHEMQPIRDLAVFKPTHSSNERTLRCRAVDLSGVEGFTSVLVVCHDLTDFKFRIEAEKDRQVAAKLQHEDKNLHKSHEVSASYTLEQLGIIEKQLAAHRDAAAQFQSPELKKVWLDLEAVREHSFEAIRQAKATLATMQTRSKRAQEDAHLRIMIFQMAAQEYVPLSLPVDVVASVVAEFGADAGVCVRAFEVPEVQLDWHLLRYALENAVSNARKYGTDMEIELAIEYHEPTLVMQVSNAADPQKQAQLIARHGTNATRLLHHRGNTGGAHSTNLGGQAMRDVARLLRGSVSLQLLPAASRLHLEVRAPRTVDIEATQPLLVYFIDDEPTMRMVYGSWVRSPSPLHPDSKVFPPPDLPAAETDEAMRGFAGHVLAARPRPSCVVLDQNLRSQVMRRENATTGTEIATALRAGGYKGSIVIRSANVSQKVINEYLSAGASAVMQKDEPRERLVQLIVEAGGALPKEFASDSEQEAGLLVGEHEGIWGSVSDAEERAAILSEFRRGVRRTLDDLLALLDARDVGALPDELHHLLGQCRAVGARRIQLAVGKCKSAFDYGKLVGLEELLAETFEAMDARCGGEPLESTAAQCSHAKQLADRLAPLVGGPPDKSPPSATPSKHSSVLPPSQPLQRPQRDNTDALPLVNWEIARALGDALNAACVECESTLEKLHKALVSCGEQCELLLRSLVGCCEQIGATRMARLVVDFESRHTEFGPLQLDALRTLHAETLSALSAPEGLLAASASALRGTSPPRTSRLKPAEEGLFVAVVDDSAFSRKIFEATLLPALGADAQRSKAIGGTKEEQVGFISFALGLVDASLHDLPPPHRQADVVLIDENLALDGEVHLSGSYVLARLREQGYVGVACLASSCDREQLKRLMAVPGVDLVSPKPFHASALAAALLKAHEVKQLVTSAHATQEKRAPFAEKLVSLTHLEGLPHSSIRSLMDVAYNNATEPSSPSSAGKRPRFLSASSVYAKLAQLEKRFQQSESTDQVCHSLKGVAKTAGACRLAKEVQAFSANPTTAGIAQMWSLLDATRSKLLATGYLSLPSDPVSPTLPHIAHRWKKNHSSFSA</sequence>
<dbReference type="InterPro" id="IPR036641">
    <property type="entry name" value="HPT_dom_sf"/>
</dbReference>
<dbReference type="SUPFAM" id="SSF55785">
    <property type="entry name" value="PYP-like sensor domain (PAS domain)"/>
    <property type="match status" value="1"/>
</dbReference>
<evidence type="ECO:0000259" key="3">
    <source>
        <dbReference type="PROSITE" id="PS50110"/>
    </source>
</evidence>
<proteinExistence type="predicted"/>
<feature type="domain" description="Response regulatory" evidence="3">
    <location>
        <begin position="552"/>
        <end position="690"/>
    </location>
</feature>
<feature type="modified residue" description="4-aspartylphosphate" evidence="1">
    <location>
        <position position="617"/>
    </location>
</feature>